<protein>
    <submittedName>
        <fullName evidence="3">Alpha/beta fold hydrolase</fullName>
    </submittedName>
</protein>
<evidence type="ECO:0000256" key="1">
    <source>
        <dbReference type="ARBA" id="ARBA00022801"/>
    </source>
</evidence>
<feature type="domain" description="AB hydrolase-1" evidence="2">
    <location>
        <begin position="10"/>
        <end position="239"/>
    </location>
</feature>
<dbReference type="InterPro" id="IPR000073">
    <property type="entry name" value="AB_hydrolase_1"/>
</dbReference>
<evidence type="ECO:0000259" key="2">
    <source>
        <dbReference type="Pfam" id="PF00561"/>
    </source>
</evidence>
<dbReference type="EMBL" id="JAKIKS010000083">
    <property type="protein sequence ID" value="MCL1126344.1"/>
    <property type="molecule type" value="Genomic_DNA"/>
</dbReference>
<accession>A0ABT0LF75</accession>
<dbReference type="PANTHER" id="PTHR46118">
    <property type="entry name" value="PROTEIN ABHD11"/>
    <property type="match status" value="1"/>
</dbReference>
<dbReference type="InterPro" id="IPR029058">
    <property type="entry name" value="AB_hydrolase_fold"/>
</dbReference>
<dbReference type="PRINTS" id="PR00111">
    <property type="entry name" value="ABHYDROLASE"/>
</dbReference>
<evidence type="ECO:0000313" key="4">
    <source>
        <dbReference type="Proteomes" id="UP001203423"/>
    </source>
</evidence>
<comment type="caution">
    <text evidence="3">The sequence shown here is derived from an EMBL/GenBank/DDBJ whole genome shotgun (WGS) entry which is preliminary data.</text>
</comment>
<organism evidence="3 4">
    <name type="scientific">Shewanella surugensis</name>
    <dbReference type="NCBI Taxonomy" id="212020"/>
    <lineage>
        <taxon>Bacteria</taxon>
        <taxon>Pseudomonadati</taxon>
        <taxon>Pseudomonadota</taxon>
        <taxon>Gammaproteobacteria</taxon>
        <taxon>Alteromonadales</taxon>
        <taxon>Shewanellaceae</taxon>
        <taxon>Shewanella</taxon>
    </lineage>
</organism>
<keyword evidence="1 3" id="KW-0378">Hydrolase</keyword>
<sequence>MHFISSAQGPVVVLIHGLFGDLDNLKALGKVLESQYQVLRIDVPNHGKSEHGVAMDYPSLAKKVIDLLDEQGIDSVHLVGHSMGGKIAMAMALDFPTRINSIVIADIAPVAYASSNTKHVLETILSVPLSQIKDRREAQAYLMKHGVDGHTALFLLKSLVRQNQHFAWKMDIAQLRQSYNDIIDWPYQQKKYTGPSLCIRGEQSDYVKKEYTNDIVRQFPTIQAKTILDAGHWLHAQKPTFFNRLVKDFIDKQSL</sequence>
<name>A0ABT0LF75_9GAMM</name>
<dbReference type="RefSeq" id="WP_248941733.1">
    <property type="nucleotide sequence ID" value="NZ_JAKIKS010000083.1"/>
</dbReference>
<evidence type="ECO:0000313" key="3">
    <source>
        <dbReference type="EMBL" id="MCL1126344.1"/>
    </source>
</evidence>
<dbReference type="Proteomes" id="UP001203423">
    <property type="component" value="Unassembled WGS sequence"/>
</dbReference>
<reference evidence="3 4" key="1">
    <citation type="submission" date="2022-01" db="EMBL/GenBank/DDBJ databases">
        <title>Whole genome-based taxonomy of the Shewanellaceae.</title>
        <authorList>
            <person name="Martin-Rodriguez A.J."/>
        </authorList>
    </citation>
    <scope>NUCLEOTIDE SEQUENCE [LARGE SCALE GENOMIC DNA]</scope>
    <source>
        <strain evidence="3 4">DSM 17177</strain>
    </source>
</reference>
<dbReference type="PANTHER" id="PTHR46118:SF4">
    <property type="entry name" value="PROTEIN ABHD11"/>
    <property type="match status" value="1"/>
</dbReference>
<dbReference type="Pfam" id="PF00561">
    <property type="entry name" value="Abhydrolase_1"/>
    <property type="match status" value="1"/>
</dbReference>
<keyword evidence="4" id="KW-1185">Reference proteome</keyword>
<dbReference type="PRINTS" id="PR00412">
    <property type="entry name" value="EPOXHYDRLASE"/>
</dbReference>
<dbReference type="SUPFAM" id="SSF53474">
    <property type="entry name" value="alpha/beta-Hydrolases"/>
    <property type="match status" value="1"/>
</dbReference>
<dbReference type="Gene3D" id="3.40.50.1820">
    <property type="entry name" value="alpha/beta hydrolase"/>
    <property type="match status" value="1"/>
</dbReference>
<gene>
    <name evidence="3" type="ORF">L2764_18110</name>
</gene>
<proteinExistence type="predicted"/>
<dbReference type="InterPro" id="IPR000639">
    <property type="entry name" value="Epox_hydrolase-like"/>
</dbReference>
<dbReference type="GO" id="GO:0016787">
    <property type="term" value="F:hydrolase activity"/>
    <property type="evidence" value="ECO:0007669"/>
    <property type="project" value="UniProtKB-KW"/>
</dbReference>